<feature type="compositionally biased region" description="Low complexity" evidence="1">
    <location>
        <begin position="681"/>
        <end position="692"/>
    </location>
</feature>
<evidence type="ECO:0000256" key="1">
    <source>
        <dbReference type="SAM" id="MobiDB-lite"/>
    </source>
</evidence>
<evidence type="ECO:0000256" key="3">
    <source>
        <dbReference type="SAM" id="SignalP"/>
    </source>
</evidence>
<organism evidence="4 5">
    <name type="scientific">Plutella xylostella</name>
    <name type="common">Diamondback moth</name>
    <name type="synonym">Plutella maculipennis</name>
    <dbReference type="NCBI Taxonomy" id="51655"/>
    <lineage>
        <taxon>Eukaryota</taxon>
        <taxon>Metazoa</taxon>
        <taxon>Ecdysozoa</taxon>
        <taxon>Arthropoda</taxon>
        <taxon>Hexapoda</taxon>
        <taxon>Insecta</taxon>
        <taxon>Pterygota</taxon>
        <taxon>Neoptera</taxon>
        <taxon>Endopterygota</taxon>
        <taxon>Lepidoptera</taxon>
        <taxon>Glossata</taxon>
        <taxon>Ditrysia</taxon>
        <taxon>Yponomeutoidea</taxon>
        <taxon>Plutellidae</taxon>
        <taxon>Plutella</taxon>
    </lineage>
</organism>
<evidence type="ECO:0000313" key="4">
    <source>
        <dbReference type="EMBL" id="CAG9130035.1"/>
    </source>
</evidence>
<sequence length="1379" mass="150381">MESPVRICLGAALVVCLLLLSSTPAAGDTTPAPRDERTPKHAKINSTTWLSRNRAKSPDVALNELNPKETVSDEDTDKNAKYKDRGRARFNSQTQAQRTQALRSRVRSALSTSTTTTTTTSTTTVSGPKLMIVTPEPEKKNVSQIMQGMRSYKKTKMPLVTSSTTPVPKSTGDEGEEYSEEFDDDDKDSYEKFSTSKFHESTDFHIPSFADDNDFSQDSTKEASENKVHKAFSIPSYDKFSTYFPKEISYSSNADDEPYKSESFFSNFETDLTTPRNDFFDKKFKEVSSSIIKNLDVVKTKSTSNNKTNIHKRVKEDVDLAKRNKGAPTNKSTVIIKNTKEVRLLDNEKAGSTNQELSDVHGTSIYYEMSSILSTETYSLDQSDDDCDNDTVPNEPTPSTTEEEETRALPATSALVLTTKPTVATKPEDLSTSAPNTTSVVSTVATSQNSILSTEESLTTKVISTSYIRNRSYKRYNMNGTREPNKIATNDQVGSNQVYRPVTRSPLKFHYTTPKSKPVWMSPRNVTRTVTRTKPMPTTIYFEHFDISDKVSTTPRPRQPNRNSLTTQTSEIDPVLQTDVGGVKKVVHTPSISDNSIPSLWKRGSAKFSSSTAASAETEASDNSGTSDLEIPPTLTAWALASLRSPPSFASPVANASTTTPKTDDENELQKVGEVSDQKETTTSTTTTSTTVSSTVNDVTTKLVTEIEQNKLPSRTPSLLSSSTTETPTVFTTTDFEVDTTVAAVVSDTTTYEAETEADITEAATDNYSTEVTTESLLEFEDVTTGTSAETTETESKSERLPAESNISVQSSAEPATTDVVQTNQPFGSTGISAADFIGLSKPSYQPPPWWSGVNTSNFQNVTIVDPRNNSTLPAVSSSNSKSAGFESITKLPSGITTPQGDDISPVTRTHEIYPGINTALPTTTDYDITTYRSSYVPLVTTSEPSRNTPQNPDYYTPYEWRPILPSKSTVVQGPSRTTNIFENAPITTYRPTTGGFEEEATTTVPETTTIEIQIIPETTPQILEQSTTVKNSEAPELEQTTMIPQTVTDSKIERESSTKVPVTPAVQTTSAETETTSEENSGSNEVITLTKSTTTPKPEPTSPVTKPSEPSETTSVETETLKEFTTGTESERLETTTQKLPTTVITGGKVYDDVTERERTEDNEVESTTDYSATTATGELEASSGILSPEEAGSGAAIAITVSTIGVITLILLIGLLLVVRRRGRRGVYAQRCTPVSLDAYSLDSVSVGPRKGRGSKRSYGNPGFDDEVSQGRMEVVAVNAADVPPGAEDKNRLDSVSVGPRKGRGSKRSYRNPGFDDEVSHGWRRRLLVAMLSRVSQILDSIATNARATKAMPVRYNMATVSMQSHDRVGRECILPP</sequence>
<feature type="chain" id="PRO_5035890581" evidence="3">
    <location>
        <begin position="28"/>
        <end position="1379"/>
    </location>
</feature>
<feature type="transmembrane region" description="Helical" evidence="2">
    <location>
        <begin position="1197"/>
        <end position="1221"/>
    </location>
</feature>
<feature type="compositionally biased region" description="Polar residues" evidence="1">
    <location>
        <begin position="1169"/>
        <end position="1178"/>
    </location>
</feature>
<feature type="region of interest" description="Disordered" evidence="1">
    <location>
        <begin position="1286"/>
        <end position="1318"/>
    </location>
</feature>
<protein>
    <submittedName>
        <fullName evidence="4">(diamondback moth) hypothetical protein</fullName>
    </submittedName>
</protein>
<feature type="region of interest" description="Disordered" evidence="1">
    <location>
        <begin position="1050"/>
        <end position="1137"/>
    </location>
</feature>
<feature type="compositionally biased region" description="Polar residues" evidence="1">
    <location>
        <begin position="90"/>
        <end position="102"/>
    </location>
</feature>
<feature type="compositionally biased region" description="Basic residues" evidence="1">
    <location>
        <begin position="1303"/>
        <end position="1312"/>
    </location>
</feature>
<reference evidence="4" key="1">
    <citation type="submission" date="2020-11" db="EMBL/GenBank/DDBJ databases">
        <authorList>
            <person name="Whiteford S."/>
        </authorList>
    </citation>
    <scope>NUCLEOTIDE SEQUENCE</scope>
</reference>
<feature type="region of interest" description="Disordered" evidence="1">
    <location>
        <begin position="550"/>
        <end position="572"/>
    </location>
</feature>
<feature type="compositionally biased region" description="Basic and acidic residues" evidence="1">
    <location>
        <begin position="662"/>
        <end position="680"/>
    </location>
</feature>
<evidence type="ECO:0000313" key="5">
    <source>
        <dbReference type="Proteomes" id="UP000653454"/>
    </source>
</evidence>
<keyword evidence="2" id="KW-0472">Membrane</keyword>
<evidence type="ECO:0000256" key="2">
    <source>
        <dbReference type="SAM" id="Phobius"/>
    </source>
</evidence>
<proteinExistence type="predicted"/>
<feature type="compositionally biased region" description="Low complexity" evidence="1">
    <location>
        <begin position="111"/>
        <end position="124"/>
    </location>
</feature>
<feature type="region of interest" description="Disordered" evidence="1">
    <location>
        <begin position="380"/>
        <end position="408"/>
    </location>
</feature>
<dbReference type="Proteomes" id="UP000653454">
    <property type="component" value="Unassembled WGS sequence"/>
</dbReference>
<feature type="region of interest" description="Disordered" evidence="1">
    <location>
        <begin position="784"/>
        <end position="816"/>
    </location>
</feature>
<feature type="compositionally biased region" description="Basic and acidic residues" evidence="1">
    <location>
        <begin position="66"/>
        <end position="87"/>
    </location>
</feature>
<keyword evidence="2" id="KW-0812">Transmembrane</keyword>
<accession>A0A8S4FSW3</accession>
<feature type="compositionally biased region" description="Low complexity" evidence="1">
    <location>
        <begin position="160"/>
        <end position="170"/>
    </location>
</feature>
<name>A0A8S4FSW3_PLUXY</name>
<keyword evidence="3" id="KW-0732">Signal</keyword>
<feature type="region of interest" description="Disordered" evidence="1">
    <location>
        <begin position="24"/>
        <end position="125"/>
    </location>
</feature>
<feature type="compositionally biased region" description="Low complexity" evidence="1">
    <location>
        <begin position="1069"/>
        <end position="1119"/>
    </location>
</feature>
<keyword evidence="5" id="KW-1185">Reference proteome</keyword>
<gene>
    <name evidence="4" type="ORF">PLXY2_LOCUS9769</name>
</gene>
<feature type="compositionally biased region" description="Polar residues" evidence="1">
    <location>
        <begin position="550"/>
        <end position="571"/>
    </location>
</feature>
<feature type="signal peptide" evidence="3">
    <location>
        <begin position="1"/>
        <end position="27"/>
    </location>
</feature>
<feature type="compositionally biased region" description="Low complexity" evidence="1">
    <location>
        <begin position="390"/>
        <end position="400"/>
    </location>
</feature>
<feature type="region of interest" description="Disordered" evidence="1">
    <location>
        <begin position="649"/>
        <end position="692"/>
    </location>
</feature>
<dbReference type="EMBL" id="CAJHNJ030000040">
    <property type="protein sequence ID" value="CAG9130035.1"/>
    <property type="molecule type" value="Genomic_DNA"/>
</dbReference>
<feature type="region of interest" description="Disordered" evidence="1">
    <location>
        <begin position="1156"/>
        <end position="1188"/>
    </location>
</feature>
<feature type="compositionally biased region" description="Polar residues" evidence="1">
    <location>
        <begin position="805"/>
        <end position="816"/>
    </location>
</feature>
<comment type="caution">
    <text evidence="4">The sequence shown here is derived from an EMBL/GenBank/DDBJ whole genome shotgun (WGS) entry which is preliminary data.</text>
</comment>
<feature type="compositionally biased region" description="Acidic residues" evidence="1">
    <location>
        <begin position="173"/>
        <end position="188"/>
    </location>
</feature>
<feature type="region of interest" description="Disordered" evidence="1">
    <location>
        <begin position="157"/>
        <end position="188"/>
    </location>
</feature>
<keyword evidence="2" id="KW-1133">Transmembrane helix</keyword>